<dbReference type="AlphaFoldDB" id="A0A1A7ZPT1"/>
<dbReference type="EMBL" id="HADY01005948">
    <property type="protein sequence ID" value="SBP44433.1"/>
    <property type="molecule type" value="Transcribed_RNA"/>
</dbReference>
<organism evidence="2">
    <name type="scientific">Nothobranchius furzeri</name>
    <name type="common">Turquoise killifish</name>
    <dbReference type="NCBI Taxonomy" id="105023"/>
    <lineage>
        <taxon>Eukaryota</taxon>
        <taxon>Metazoa</taxon>
        <taxon>Chordata</taxon>
        <taxon>Craniata</taxon>
        <taxon>Vertebrata</taxon>
        <taxon>Euteleostomi</taxon>
        <taxon>Actinopterygii</taxon>
        <taxon>Neopterygii</taxon>
        <taxon>Teleostei</taxon>
        <taxon>Neoteleostei</taxon>
        <taxon>Acanthomorphata</taxon>
        <taxon>Ovalentaria</taxon>
        <taxon>Atherinomorphae</taxon>
        <taxon>Cyprinodontiformes</taxon>
        <taxon>Nothobranchiidae</taxon>
        <taxon>Nothobranchius</taxon>
    </lineage>
</organism>
<reference evidence="2" key="1">
    <citation type="submission" date="2016-05" db="EMBL/GenBank/DDBJ databases">
        <authorList>
            <person name="Lavstsen T."/>
            <person name="Jespersen J.S."/>
        </authorList>
    </citation>
    <scope>NUCLEOTIDE SEQUENCE</scope>
    <source>
        <tissue evidence="2">Brain</tissue>
    </source>
</reference>
<sequence>VCVRVCVPFYSFKWFPGAVFYVLLSTPAALLLIPVVVVLVMVCKHRCSKVKEPEVIVDRNNIEAENNHEQRNTKQ</sequence>
<feature type="non-terminal residue" evidence="2">
    <location>
        <position position="1"/>
    </location>
</feature>
<protein>
    <submittedName>
        <fullName evidence="2">Uncharacterized protein</fullName>
    </submittedName>
</protein>
<reference evidence="2" key="2">
    <citation type="submission" date="2016-06" db="EMBL/GenBank/DDBJ databases">
        <title>The genome of a short-lived fish provides insights into sex chromosome evolution and the genetic control of aging.</title>
        <authorList>
            <person name="Reichwald K."/>
            <person name="Felder M."/>
            <person name="Petzold A."/>
            <person name="Koch P."/>
            <person name="Groth M."/>
            <person name="Platzer M."/>
        </authorList>
    </citation>
    <scope>NUCLEOTIDE SEQUENCE</scope>
    <source>
        <tissue evidence="2">Brain</tissue>
    </source>
</reference>
<keyword evidence="1" id="KW-0472">Membrane</keyword>
<evidence type="ECO:0000256" key="1">
    <source>
        <dbReference type="SAM" id="Phobius"/>
    </source>
</evidence>
<gene>
    <name evidence="2" type="primary">Nfu_g_1_002175</name>
</gene>
<name>A0A1A7ZPT1_NOTFU</name>
<feature type="transmembrane region" description="Helical" evidence="1">
    <location>
        <begin position="18"/>
        <end position="42"/>
    </location>
</feature>
<accession>A0A1A7ZPT1</accession>
<keyword evidence="1" id="KW-1133">Transmembrane helix</keyword>
<feature type="non-terminal residue" evidence="2">
    <location>
        <position position="75"/>
    </location>
</feature>
<evidence type="ECO:0000313" key="2">
    <source>
        <dbReference type="EMBL" id="SBP44433.1"/>
    </source>
</evidence>
<proteinExistence type="predicted"/>
<keyword evidence="1" id="KW-0812">Transmembrane</keyword>